<comment type="caution">
    <text evidence="2">The sequence shown here is derived from an EMBL/GenBank/DDBJ whole genome shotgun (WGS) entry which is preliminary data.</text>
</comment>
<dbReference type="InterPro" id="IPR007485">
    <property type="entry name" value="LPS_assembly_LptE"/>
</dbReference>
<feature type="transmembrane region" description="Helical" evidence="1">
    <location>
        <begin position="30"/>
        <end position="49"/>
    </location>
</feature>
<dbReference type="EMBL" id="DTLI01000218">
    <property type="protein sequence ID" value="HHS52995.1"/>
    <property type="molecule type" value="Genomic_DNA"/>
</dbReference>
<evidence type="ECO:0008006" key="3">
    <source>
        <dbReference type="Google" id="ProtNLM"/>
    </source>
</evidence>
<keyword evidence="1" id="KW-1133">Transmembrane helix</keyword>
<dbReference type="Pfam" id="PF04390">
    <property type="entry name" value="LptE"/>
    <property type="match status" value="1"/>
</dbReference>
<evidence type="ECO:0000313" key="2">
    <source>
        <dbReference type="EMBL" id="HHS52995.1"/>
    </source>
</evidence>
<protein>
    <recommendedName>
        <fullName evidence="3">LptE family protein</fullName>
    </recommendedName>
</protein>
<proteinExistence type="predicted"/>
<dbReference type="GO" id="GO:0019867">
    <property type="term" value="C:outer membrane"/>
    <property type="evidence" value="ECO:0007669"/>
    <property type="project" value="InterPro"/>
</dbReference>
<keyword evidence="1" id="KW-0812">Transmembrane</keyword>
<dbReference type="AlphaFoldDB" id="A0A7C6EBY9"/>
<accession>A0A7C6EBY9</accession>
<name>A0A7C6EBY9_UNCW3</name>
<reference evidence="2" key="1">
    <citation type="journal article" date="2020" name="mSystems">
        <title>Genome- and Community-Level Interaction Insights into Carbon Utilization and Element Cycling Functions of Hydrothermarchaeota in Hydrothermal Sediment.</title>
        <authorList>
            <person name="Zhou Z."/>
            <person name="Liu Y."/>
            <person name="Xu W."/>
            <person name="Pan J."/>
            <person name="Luo Z.H."/>
            <person name="Li M."/>
        </authorList>
    </citation>
    <scope>NUCLEOTIDE SEQUENCE [LARGE SCALE GENOMIC DNA]</scope>
    <source>
        <strain evidence="2">SpSt-876</strain>
    </source>
</reference>
<keyword evidence="1" id="KW-0472">Membrane</keyword>
<gene>
    <name evidence="2" type="ORF">ENW73_09135</name>
</gene>
<sequence length="194" mass="21942">MERRVNRFIEERGSEFGIRNSGFGVRGSGFGIRVLFVYCLGLYFSLFALSGCGYSTNALIAPHLKTIAIPLVENQTMRPGLGEALTDSLISAFTRDRHLRVTNIENAHLVLECRITGYNRTPQAYDEKQNVYAYQVTIDANCKAEDKVKSEIVWEEPVSAWITYDPKQESEEKGIEKVIAKLASEIVRRTITSW</sequence>
<dbReference type="GO" id="GO:0043165">
    <property type="term" value="P:Gram-negative-bacterium-type cell outer membrane assembly"/>
    <property type="evidence" value="ECO:0007669"/>
    <property type="project" value="InterPro"/>
</dbReference>
<organism evidence="2">
    <name type="scientific">candidate division WOR-3 bacterium</name>
    <dbReference type="NCBI Taxonomy" id="2052148"/>
    <lineage>
        <taxon>Bacteria</taxon>
        <taxon>Bacteria division WOR-3</taxon>
    </lineage>
</organism>
<evidence type="ECO:0000256" key="1">
    <source>
        <dbReference type="SAM" id="Phobius"/>
    </source>
</evidence>